<sequence>MDLQLIGPTEKFPPATLVDPPTRGYIHLGAAVEPPSGRAPFARSSEQKAQLLERLKSMAQDLADSDDVEKVTVYDAVLMPPPAGYARRHGVHHARYDVVVLIETTSPELIGQVQETELYRVLHDALVAAAKDVHVMAARCTRSLGDVDKSRPGLFLFNYFVAEDADLAVDLWEHLSGWFVKQSGLDNSTLLVPIDKSDYVFVNHARWDYGIPRLMLHQVAKPSFRSYVLTNLLVNRTGAMPVFYHLA</sequence>
<organism evidence="1 2">
    <name type="scientific">Kribbella antiqua</name>
    <dbReference type="NCBI Taxonomy" id="2512217"/>
    <lineage>
        <taxon>Bacteria</taxon>
        <taxon>Bacillati</taxon>
        <taxon>Actinomycetota</taxon>
        <taxon>Actinomycetes</taxon>
        <taxon>Propionibacteriales</taxon>
        <taxon>Kribbellaceae</taxon>
        <taxon>Kribbella</taxon>
    </lineage>
</organism>
<comment type="caution">
    <text evidence="1">The sequence shown here is derived from an EMBL/GenBank/DDBJ whole genome shotgun (WGS) entry which is preliminary data.</text>
</comment>
<name>A0A4R2J2D8_9ACTN</name>
<keyword evidence="2" id="KW-1185">Reference proteome</keyword>
<reference evidence="1 2" key="1">
    <citation type="journal article" date="2015" name="Stand. Genomic Sci.">
        <title>Genomic Encyclopedia of Bacterial and Archaeal Type Strains, Phase III: the genomes of soil and plant-associated and newly described type strains.</title>
        <authorList>
            <person name="Whitman W.B."/>
            <person name="Woyke T."/>
            <person name="Klenk H.P."/>
            <person name="Zhou Y."/>
            <person name="Lilburn T.G."/>
            <person name="Beck B.J."/>
            <person name="De Vos P."/>
            <person name="Vandamme P."/>
            <person name="Eisen J.A."/>
            <person name="Garrity G."/>
            <person name="Hugenholtz P."/>
            <person name="Kyrpides N.C."/>
        </authorList>
    </citation>
    <scope>NUCLEOTIDE SEQUENCE [LARGE SCALE GENOMIC DNA]</scope>
    <source>
        <strain evidence="1 2">VKM Ac-2541</strain>
    </source>
</reference>
<dbReference type="RefSeq" id="WP_132143533.1">
    <property type="nucleotide sequence ID" value="NZ_SLWR01000001.1"/>
</dbReference>
<dbReference type="EMBL" id="SLWR01000001">
    <property type="protein sequence ID" value="TCO51572.1"/>
    <property type="molecule type" value="Genomic_DNA"/>
</dbReference>
<dbReference type="OrthoDB" id="2987568at2"/>
<dbReference type="AlphaFoldDB" id="A0A4R2J2D8"/>
<accession>A0A4R2J2D8</accession>
<evidence type="ECO:0000313" key="1">
    <source>
        <dbReference type="EMBL" id="TCO51572.1"/>
    </source>
</evidence>
<gene>
    <name evidence="1" type="ORF">EV646_101563</name>
</gene>
<protein>
    <submittedName>
        <fullName evidence="1">Uncharacterized protein</fullName>
    </submittedName>
</protein>
<evidence type="ECO:0000313" key="2">
    <source>
        <dbReference type="Proteomes" id="UP000295573"/>
    </source>
</evidence>
<proteinExistence type="predicted"/>
<dbReference type="Proteomes" id="UP000295573">
    <property type="component" value="Unassembled WGS sequence"/>
</dbReference>